<evidence type="ECO:0000313" key="4">
    <source>
        <dbReference type="Proteomes" id="UP000582837"/>
    </source>
</evidence>
<sequence>MRHLARFAAVLAAISLAAACDSPSGSGTPPARELSAAAPMDGTVRAGSSGDEFIIRFPDTRFQIQLQARSGSAADTLVAELVNAAGASMARVTSVGNATGFAGETADLVTPSGETLTWKLRVRGQSANDQGAYSVRIVPFANAPETLSPTVVFGRWLIGETLERADDADEFRFSVTGEEDILLHLATPVSASGPVRMVLVNRGTGQEITRLLIDGGLANARTHKYQLLPAGEYAVRVSAFQPTQYMVGTVYSLRLDRINHGPESGSGAITLGAVFGDSVNVPGDIDEYTFTARAGQYINLMMQPLDGLGQQLYGQDIGVRILFNGAQVAELSPRAAVASLDDYGTGRIRLEQAGVYTIRVVGQDEIIRPVDRVGRYRLELYPVDERPENGVRLQLDGGLVAGALERAGDMDEYTFTGAAGQYVMMQILSSDTASGAIQAELLGPGGASMRWVSTRTPRSPLLPGHYSYRVQLEAAGTYTVRVSSFQSFYARGGYSVEAYTVSDAPEHIPATIRVGETLTGEVIDRPGDLDIFSVVDDPRREVNLFAWYEPGGYFSAYLMIPGEIFPVFTYRGPATLDGESTGRVIVPAGTRLYVDPSVAGGLEVAQEMGRYSLRLFNINRAPERRAAPIALGEVVEGEPLYPAGDIDEFILQITETTPVLFMWAPAEGSGLSAILRDGVTGQPVWHSQSSTNGVPEREATLAPGRYRFQVLNESVIARSNHHAAATLNYRFSVTRR</sequence>
<organism evidence="3 4">
    <name type="scientific">Longimicrobium terrae</name>
    <dbReference type="NCBI Taxonomy" id="1639882"/>
    <lineage>
        <taxon>Bacteria</taxon>
        <taxon>Pseudomonadati</taxon>
        <taxon>Gemmatimonadota</taxon>
        <taxon>Longimicrobiia</taxon>
        <taxon>Longimicrobiales</taxon>
        <taxon>Longimicrobiaceae</taxon>
        <taxon>Longimicrobium</taxon>
    </lineage>
</organism>
<keyword evidence="2" id="KW-0732">Signal</keyword>
<evidence type="ECO:0000256" key="2">
    <source>
        <dbReference type="SAM" id="SignalP"/>
    </source>
</evidence>
<dbReference type="EMBL" id="JACHIA010000021">
    <property type="protein sequence ID" value="MBB6073150.1"/>
    <property type="molecule type" value="Genomic_DNA"/>
</dbReference>
<dbReference type="RefSeq" id="WP_170035080.1">
    <property type="nucleotide sequence ID" value="NZ_JABDTL010000001.1"/>
</dbReference>
<reference evidence="3 4" key="1">
    <citation type="submission" date="2020-08" db="EMBL/GenBank/DDBJ databases">
        <title>Genomic Encyclopedia of Type Strains, Phase IV (KMG-IV): sequencing the most valuable type-strain genomes for metagenomic binning, comparative biology and taxonomic classification.</title>
        <authorList>
            <person name="Goeker M."/>
        </authorList>
    </citation>
    <scope>NUCLEOTIDE SEQUENCE [LARGE SCALE GENOMIC DNA]</scope>
    <source>
        <strain evidence="3 4">DSM 29007</strain>
    </source>
</reference>
<evidence type="ECO:0008006" key="5">
    <source>
        <dbReference type="Google" id="ProtNLM"/>
    </source>
</evidence>
<dbReference type="Proteomes" id="UP000582837">
    <property type="component" value="Unassembled WGS sequence"/>
</dbReference>
<dbReference type="AlphaFoldDB" id="A0A841H538"/>
<comment type="caution">
    <text evidence="3">The sequence shown here is derived from an EMBL/GenBank/DDBJ whole genome shotgun (WGS) entry which is preliminary data.</text>
</comment>
<gene>
    <name evidence="3" type="ORF">HNQ61_004817</name>
</gene>
<dbReference type="Gene3D" id="2.60.120.380">
    <property type="match status" value="2"/>
</dbReference>
<feature type="region of interest" description="Disordered" evidence="1">
    <location>
        <begin position="22"/>
        <end position="41"/>
    </location>
</feature>
<evidence type="ECO:0000313" key="3">
    <source>
        <dbReference type="EMBL" id="MBB6073150.1"/>
    </source>
</evidence>
<dbReference type="PROSITE" id="PS51257">
    <property type="entry name" value="PROKAR_LIPOPROTEIN"/>
    <property type="match status" value="1"/>
</dbReference>
<keyword evidence="4" id="KW-1185">Reference proteome</keyword>
<proteinExistence type="predicted"/>
<feature type="chain" id="PRO_5032408573" description="Peptidase C-terminal archaeal/bacterial domain-containing protein" evidence="2">
    <location>
        <begin position="20"/>
        <end position="736"/>
    </location>
</feature>
<protein>
    <recommendedName>
        <fullName evidence="5">Peptidase C-terminal archaeal/bacterial domain-containing protein</fullName>
    </recommendedName>
</protein>
<feature type="signal peptide" evidence="2">
    <location>
        <begin position="1"/>
        <end position="19"/>
    </location>
</feature>
<accession>A0A841H538</accession>
<name>A0A841H538_9BACT</name>
<evidence type="ECO:0000256" key="1">
    <source>
        <dbReference type="SAM" id="MobiDB-lite"/>
    </source>
</evidence>